<dbReference type="SUPFAM" id="SSF53098">
    <property type="entry name" value="Ribonuclease H-like"/>
    <property type="match status" value="1"/>
</dbReference>
<organism evidence="2 3">
    <name type="scientific">Chara braunii</name>
    <name type="common">Braun's stonewort</name>
    <dbReference type="NCBI Taxonomy" id="69332"/>
    <lineage>
        <taxon>Eukaryota</taxon>
        <taxon>Viridiplantae</taxon>
        <taxon>Streptophyta</taxon>
        <taxon>Charophyceae</taxon>
        <taxon>Charales</taxon>
        <taxon>Characeae</taxon>
        <taxon>Chara</taxon>
    </lineage>
</organism>
<dbReference type="EMBL" id="BFEA01000922">
    <property type="protein sequence ID" value="GBG91584.1"/>
    <property type="molecule type" value="Genomic_DNA"/>
</dbReference>
<name>A0A388MAI6_CHABU</name>
<evidence type="ECO:0000313" key="2">
    <source>
        <dbReference type="EMBL" id="GBG91584.1"/>
    </source>
</evidence>
<feature type="domain" description="DUF659" evidence="1">
    <location>
        <begin position="1"/>
        <end position="103"/>
    </location>
</feature>
<evidence type="ECO:0000259" key="1">
    <source>
        <dbReference type="Pfam" id="PF04937"/>
    </source>
</evidence>
<protein>
    <recommendedName>
        <fullName evidence="1">DUF659 domain-containing protein</fullName>
    </recommendedName>
</protein>
<evidence type="ECO:0000313" key="3">
    <source>
        <dbReference type="Proteomes" id="UP000265515"/>
    </source>
</evidence>
<dbReference type="Proteomes" id="UP000265515">
    <property type="component" value="Unassembled WGS sequence"/>
</dbReference>
<dbReference type="Gramene" id="GBG91584">
    <property type="protein sequence ID" value="GBG91584"/>
    <property type="gene ID" value="CBR_g52620"/>
</dbReference>
<comment type="caution">
    <text evidence="2">The sequence shown here is derived from an EMBL/GenBank/DDBJ whole genome shotgun (WGS) entry which is preliminary data.</text>
</comment>
<dbReference type="OrthoDB" id="4951847at2759"/>
<dbReference type="Pfam" id="PF04937">
    <property type="entry name" value="DUF659"/>
    <property type="match status" value="1"/>
</dbReference>
<dbReference type="InterPro" id="IPR012337">
    <property type="entry name" value="RNaseH-like_sf"/>
</dbReference>
<sequence length="149" mass="16595">MNFLAAREQEAVLVAPLTMTARKKNALVSARLWEHVMREIGLKCINGICTDNALVNKKAVEILELHKDKEVARIPWVPCGAHCCSLLLKDLTNPSWIKGTVNTSNTGNRDQRLFALSCCWKTGPVSLNLDPVKVKRFPPGHKLPTRSLL</sequence>
<dbReference type="AlphaFoldDB" id="A0A388MAI6"/>
<accession>A0A388MAI6</accession>
<proteinExistence type="predicted"/>
<gene>
    <name evidence="2" type="ORF">CBR_g52620</name>
</gene>
<reference evidence="2 3" key="1">
    <citation type="journal article" date="2018" name="Cell">
        <title>The Chara Genome: Secondary Complexity and Implications for Plant Terrestrialization.</title>
        <authorList>
            <person name="Nishiyama T."/>
            <person name="Sakayama H."/>
            <person name="Vries J.D."/>
            <person name="Buschmann H."/>
            <person name="Saint-Marcoux D."/>
            <person name="Ullrich K.K."/>
            <person name="Haas F.B."/>
            <person name="Vanderstraeten L."/>
            <person name="Becker D."/>
            <person name="Lang D."/>
            <person name="Vosolsobe S."/>
            <person name="Rombauts S."/>
            <person name="Wilhelmsson P.K.I."/>
            <person name="Janitza P."/>
            <person name="Kern R."/>
            <person name="Heyl A."/>
            <person name="Rumpler F."/>
            <person name="Villalobos L.I.A.C."/>
            <person name="Clay J.M."/>
            <person name="Skokan R."/>
            <person name="Toyoda A."/>
            <person name="Suzuki Y."/>
            <person name="Kagoshima H."/>
            <person name="Schijlen E."/>
            <person name="Tajeshwar N."/>
            <person name="Catarino B."/>
            <person name="Hetherington A.J."/>
            <person name="Saltykova A."/>
            <person name="Bonnot C."/>
            <person name="Breuninger H."/>
            <person name="Symeonidi A."/>
            <person name="Radhakrishnan G.V."/>
            <person name="Van Nieuwerburgh F."/>
            <person name="Deforce D."/>
            <person name="Chang C."/>
            <person name="Karol K.G."/>
            <person name="Hedrich R."/>
            <person name="Ulvskov P."/>
            <person name="Glockner G."/>
            <person name="Delwiche C.F."/>
            <person name="Petrasek J."/>
            <person name="Van de Peer Y."/>
            <person name="Friml J."/>
            <person name="Beilby M."/>
            <person name="Dolan L."/>
            <person name="Kohara Y."/>
            <person name="Sugano S."/>
            <person name="Fujiyama A."/>
            <person name="Delaux P.-M."/>
            <person name="Quint M."/>
            <person name="TheiBen G."/>
            <person name="Hagemann M."/>
            <person name="Harholt J."/>
            <person name="Dunand C."/>
            <person name="Zachgo S."/>
            <person name="Langdale J."/>
            <person name="Maumus F."/>
            <person name="Straeten D.V.D."/>
            <person name="Gould S.B."/>
            <person name="Rensing S.A."/>
        </authorList>
    </citation>
    <scope>NUCLEOTIDE SEQUENCE [LARGE SCALE GENOMIC DNA]</scope>
    <source>
        <strain evidence="2 3">S276</strain>
    </source>
</reference>
<keyword evidence="3" id="KW-1185">Reference proteome</keyword>
<dbReference type="InterPro" id="IPR007021">
    <property type="entry name" value="DUF659"/>
</dbReference>